<reference evidence="2" key="1">
    <citation type="journal article" date="2019" name="Int. J. Syst. Evol. Microbiol.">
        <title>The Global Catalogue of Microorganisms (GCM) 10K type strain sequencing project: providing services to taxonomists for standard genome sequencing and annotation.</title>
        <authorList>
            <consortium name="The Broad Institute Genomics Platform"/>
            <consortium name="The Broad Institute Genome Sequencing Center for Infectious Disease"/>
            <person name="Wu L."/>
            <person name="Ma J."/>
        </authorList>
    </citation>
    <scope>NUCLEOTIDE SEQUENCE [LARGE SCALE GENOMIC DNA]</scope>
    <source>
        <strain evidence="2">CGMCC 4.1469</strain>
    </source>
</reference>
<protein>
    <submittedName>
        <fullName evidence="1">Uncharacterized protein</fullName>
    </submittedName>
</protein>
<keyword evidence="2" id="KW-1185">Reference proteome</keyword>
<evidence type="ECO:0000313" key="1">
    <source>
        <dbReference type="EMBL" id="MFC5885533.1"/>
    </source>
</evidence>
<name>A0ABW1EWV4_9ACTN</name>
<comment type="caution">
    <text evidence="1">The sequence shown here is derived from an EMBL/GenBank/DDBJ whole genome shotgun (WGS) entry which is preliminary data.</text>
</comment>
<dbReference type="EMBL" id="JBHSOD010000010">
    <property type="protein sequence ID" value="MFC5885533.1"/>
    <property type="molecule type" value="Genomic_DNA"/>
</dbReference>
<proteinExistence type="predicted"/>
<dbReference type="RefSeq" id="WP_313761697.1">
    <property type="nucleotide sequence ID" value="NZ_BAAAVH010000049.1"/>
</dbReference>
<dbReference type="Proteomes" id="UP001596067">
    <property type="component" value="Unassembled WGS sequence"/>
</dbReference>
<evidence type="ECO:0000313" key="2">
    <source>
        <dbReference type="Proteomes" id="UP001596067"/>
    </source>
</evidence>
<gene>
    <name evidence="1" type="ORF">ACFP0N_11180</name>
</gene>
<accession>A0ABW1EWV4</accession>
<organism evidence="1 2">
    <name type="scientific">Kitasatospora aburaviensis</name>
    <dbReference type="NCBI Taxonomy" id="67265"/>
    <lineage>
        <taxon>Bacteria</taxon>
        <taxon>Bacillati</taxon>
        <taxon>Actinomycetota</taxon>
        <taxon>Actinomycetes</taxon>
        <taxon>Kitasatosporales</taxon>
        <taxon>Streptomycetaceae</taxon>
        <taxon>Kitasatospora</taxon>
    </lineage>
</organism>
<sequence length="170" mass="18866">MTLPGASRDVRRWRLVEIRLGGRWRPGMLTVWRRPPGSAVWVVHVRWAEGGAAPGEEGWGWFLFDPQRIRPMPEPAGPAPTAAPYSGAWQDAVVVPRELAGTADPDGADRCWRLAWLRIDGGWRSAVVTARRRPGPGLPWIADARWGEDKSTAWVITDPAVLRPLRPAAD</sequence>